<name>A0A2T2WPQ4_9FIRM</name>
<dbReference type="EMBL" id="PXYT01000086">
    <property type="protein sequence ID" value="PSR24212.1"/>
    <property type="molecule type" value="Genomic_DNA"/>
</dbReference>
<evidence type="ECO:0000313" key="2">
    <source>
        <dbReference type="Proteomes" id="UP000242699"/>
    </source>
</evidence>
<accession>A0A2T2WPQ4</accession>
<dbReference type="Gene3D" id="3.90.70.10">
    <property type="entry name" value="Cysteine proteinases"/>
    <property type="match status" value="1"/>
</dbReference>
<proteinExistence type="predicted"/>
<protein>
    <recommendedName>
        <fullName evidence="3">Butirosin biosynthesis protein H N-terminal domain-containing protein</fullName>
    </recommendedName>
</protein>
<sequence length="311" mass="33935">MNLPVYIGKSEYCYANSAAMLLASAGYTVPPGTIEVLTGMGVGAAWIEASDALLFSLSTPDVGLTRAFEALGYSVQETAQSTSDRDPIPGLVAALADGPVIVGPLSLGLLPYNPYTRGEQGADHYTLAYAADVDHIVLHDPWGFPCIRMSVEDLRRAWAAPDIEYKRGYYRSWRQPKQMERPSPHDLVDRAIGVFRVVYSDAETLVQMTGVAIGADALHRVAQRYREGQMSAEGREFLIGFSLPLAARRALDHVLFLNPYHPELAKTLTAKASLMGLCQTLLVANDAAFADALDRTADNETTFRNILGKLR</sequence>
<evidence type="ECO:0000313" key="1">
    <source>
        <dbReference type="EMBL" id="PSR24212.1"/>
    </source>
</evidence>
<comment type="caution">
    <text evidence="1">The sequence shown here is derived from an EMBL/GenBank/DDBJ whole genome shotgun (WGS) entry which is preliminary data.</text>
</comment>
<evidence type="ECO:0008006" key="3">
    <source>
        <dbReference type="Google" id="ProtNLM"/>
    </source>
</evidence>
<reference evidence="1 2" key="1">
    <citation type="journal article" date="2014" name="BMC Genomics">
        <title>Comparison of environmental and isolate Sulfobacillus genomes reveals diverse carbon, sulfur, nitrogen, and hydrogen metabolisms.</title>
        <authorList>
            <person name="Justice N.B."/>
            <person name="Norman A."/>
            <person name="Brown C.T."/>
            <person name="Singh A."/>
            <person name="Thomas B.C."/>
            <person name="Banfield J.F."/>
        </authorList>
    </citation>
    <scope>NUCLEOTIDE SEQUENCE [LARGE SCALE GENOMIC DNA]</scope>
    <source>
        <strain evidence="1">AMDSBA1</strain>
    </source>
</reference>
<dbReference type="AlphaFoldDB" id="A0A2T2WPQ4"/>
<gene>
    <name evidence="1" type="ORF">C7B43_19600</name>
</gene>
<organism evidence="1 2">
    <name type="scientific">Sulfobacillus benefaciens</name>
    <dbReference type="NCBI Taxonomy" id="453960"/>
    <lineage>
        <taxon>Bacteria</taxon>
        <taxon>Bacillati</taxon>
        <taxon>Bacillota</taxon>
        <taxon>Clostridia</taxon>
        <taxon>Eubacteriales</taxon>
        <taxon>Clostridiales Family XVII. Incertae Sedis</taxon>
        <taxon>Sulfobacillus</taxon>
    </lineage>
</organism>
<dbReference type="Proteomes" id="UP000242699">
    <property type="component" value="Unassembled WGS sequence"/>
</dbReference>